<dbReference type="PANTHER" id="PTHR10590">
    <property type="entry name" value="SODIUM/NUCLEOSIDE COTRANSPORTER"/>
    <property type="match status" value="1"/>
</dbReference>
<keyword evidence="5 7" id="KW-1133">Transmembrane helix</keyword>
<feature type="transmembrane region" description="Helical" evidence="7">
    <location>
        <begin position="273"/>
        <end position="291"/>
    </location>
</feature>
<organism evidence="11 12">
    <name type="scientific">Turicibacter faecis</name>
    <dbReference type="NCBI Taxonomy" id="2963365"/>
    <lineage>
        <taxon>Bacteria</taxon>
        <taxon>Bacillati</taxon>
        <taxon>Bacillota</taxon>
        <taxon>Erysipelotrichia</taxon>
        <taxon>Erysipelotrichales</taxon>
        <taxon>Turicibacteraceae</taxon>
        <taxon>Turicibacter</taxon>
    </lineage>
</organism>
<evidence type="ECO:0000259" key="10">
    <source>
        <dbReference type="Pfam" id="PF07670"/>
    </source>
</evidence>
<evidence type="ECO:0000256" key="4">
    <source>
        <dbReference type="ARBA" id="ARBA00022692"/>
    </source>
</evidence>
<feature type="transmembrane region" description="Helical" evidence="7">
    <location>
        <begin position="330"/>
        <end position="354"/>
    </location>
</feature>
<comment type="subcellular location">
    <subcellularLocation>
        <location evidence="1">Cell membrane</location>
        <topology evidence="1">Multi-pass membrane protein</topology>
    </subcellularLocation>
</comment>
<evidence type="ECO:0000313" key="12">
    <source>
        <dbReference type="Proteomes" id="UP001432099"/>
    </source>
</evidence>
<reference evidence="11" key="1">
    <citation type="journal article" date="2024" name="Int. J. Syst. Evol. Microbiol.">
        <title>Turicibacter faecis sp. nov., isolated from faeces of heart failure mouse model.</title>
        <authorList>
            <person name="Imamura Y."/>
            <person name="Motooka D."/>
            <person name="Nakajima Y."/>
            <person name="Ito S."/>
            <person name="Kitakaze M."/>
            <person name="Iida T."/>
            <person name="Nakamura S."/>
        </authorList>
    </citation>
    <scope>NUCLEOTIDE SEQUENCE</scope>
    <source>
        <strain evidence="11">TC023</strain>
    </source>
</reference>
<keyword evidence="3" id="KW-1003">Cell membrane</keyword>
<feature type="transmembrane region" description="Helical" evidence="7">
    <location>
        <begin position="366"/>
        <end position="388"/>
    </location>
</feature>
<feature type="domain" description="Concentrative nucleoside transporter C-terminal" evidence="9">
    <location>
        <begin position="191"/>
        <end position="386"/>
    </location>
</feature>
<protein>
    <submittedName>
        <fullName evidence="11">Nucleoside permease</fullName>
    </submittedName>
</protein>
<evidence type="ECO:0000256" key="2">
    <source>
        <dbReference type="ARBA" id="ARBA00009033"/>
    </source>
</evidence>
<sequence length="389" mass="42044">MTKIFALLGTALIVLVTYLASNNREKIQWKSVGLAFLGQFILAFFLIKTPIWIGVEWLSVGVSWILDQSKIGIDFVFGGISDQFVFFLNSLLPIVFISALMGILFHLNLLQRFISIVSKCLARFLKVDTLVATNGIANMFLGQTESLFVTKSYLPQAKDNVIFATLVGGMTSISVSVVGLYASYGASMTWILISMPLTVLSTFVLTQIFMPTEYDREVVIHVENDKGVNVIETMMNYAMTGFKSVIGITVALIVFLSLVGMINNFIALFAPNLSIESILGVLFTPIAYLMGVSQEEVSLVSQILATKLVTNEAVAFALPQFSELSENVKAMMTVALCGFAGIGSIGILVGGYSAIAPNKVPVVARLGVKALLIATLVNIMTAGVVGLFL</sequence>
<feature type="domain" description="Nucleoside transporter/FeoB GTPase Gate" evidence="10">
    <location>
        <begin position="88"/>
        <end position="186"/>
    </location>
</feature>
<dbReference type="RefSeq" id="WP_161831929.1">
    <property type="nucleotide sequence ID" value="NZ_AP028127.1"/>
</dbReference>
<keyword evidence="12" id="KW-1185">Reference proteome</keyword>
<dbReference type="PANTHER" id="PTHR10590:SF4">
    <property type="entry name" value="SOLUTE CARRIER FAMILY 28 MEMBER 3"/>
    <property type="match status" value="1"/>
</dbReference>
<accession>A0ABM8ILJ5</accession>
<feature type="domain" description="Concentrative nucleoside transporter N-terminal" evidence="8">
    <location>
        <begin position="8"/>
        <end position="79"/>
    </location>
</feature>
<evidence type="ECO:0000256" key="3">
    <source>
        <dbReference type="ARBA" id="ARBA00022475"/>
    </source>
</evidence>
<dbReference type="Pfam" id="PF07662">
    <property type="entry name" value="Nucleos_tra2_C"/>
    <property type="match status" value="1"/>
</dbReference>
<evidence type="ECO:0000256" key="5">
    <source>
        <dbReference type="ARBA" id="ARBA00022989"/>
    </source>
</evidence>
<dbReference type="InterPro" id="IPR008276">
    <property type="entry name" value="C_nuclsd_transpt"/>
</dbReference>
<feature type="transmembrane region" description="Helical" evidence="7">
    <location>
        <begin position="189"/>
        <end position="210"/>
    </location>
</feature>
<evidence type="ECO:0000259" key="8">
    <source>
        <dbReference type="Pfam" id="PF01773"/>
    </source>
</evidence>
<comment type="similarity">
    <text evidence="2">Belongs to the concentrative nucleoside transporter (CNT) (TC 2.A.41) family.</text>
</comment>
<evidence type="ECO:0000256" key="7">
    <source>
        <dbReference type="SAM" id="Phobius"/>
    </source>
</evidence>
<evidence type="ECO:0000256" key="6">
    <source>
        <dbReference type="ARBA" id="ARBA00023136"/>
    </source>
</evidence>
<feature type="transmembrane region" description="Helical" evidence="7">
    <location>
        <begin position="161"/>
        <end position="182"/>
    </location>
</feature>
<name>A0ABM8ILJ5_9FIRM</name>
<dbReference type="Pfam" id="PF01773">
    <property type="entry name" value="Nucleos_tra2_N"/>
    <property type="match status" value="1"/>
</dbReference>
<evidence type="ECO:0000259" key="9">
    <source>
        <dbReference type="Pfam" id="PF07662"/>
    </source>
</evidence>
<dbReference type="EMBL" id="AP028127">
    <property type="protein sequence ID" value="BEH90240.1"/>
    <property type="molecule type" value="Genomic_DNA"/>
</dbReference>
<gene>
    <name evidence="11" type="ORF">T23_03420</name>
</gene>
<evidence type="ECO:0000313" key="11">
    <source>
        <dbReference type="EMBL" id="BEH90240.1"/>
    </source>
</evidence>
<dbReference type="InterPro" id="IPR011642">
    <property type="entry name" value="Gate_dom"/>
</dbReference>
<feature type="transmembrane region" description="Helical" evidence="7">
    <location>
        <begin position="244"/>
        <end position="266"/>
    </location>
</feature>
<proteinExistence type="inferred from homology"/>
<dbReference type="Proteomes" id="UP001432099">
    <property type="component" value="Chromosome"/>
</dbReference>
<feature type="transmembrane region" description="Helical" evidence="7">
    <location>
        <begin position="121"/>
        <end position="141"/>
    </location>
</feature>
<dbReference type="Pfam" id="PF07670">
    <property type="entry name" value="Gate"/>
    <property type="match status" value="1"/>
</dbReference>
<keyword evidence="6 7" id="KW-0472">Membrane</keyword>
<dbReference type="InterPro" id="IPR002668">
    <property type="entry name" value="CNT_N_dom"/>
</dbReference>
<dbReference type="InterPro" id="IPR011657">
    <property type="entry name" value="CNT_C_dom"/>
</dbReference>
<evidence type="ECO:0000256" key="1">
    <source>
        <dbReference type="ARBA" id="ARBA00004651"/>
    </source>
</evidence>
<feature type="transmembrane region" description="Helical" evidence="7">
    <location>
        <begin position="86"/>
        <end position="109"/>
    </location>
</feature>
<feature type="transmembrane region" description="Helical" evidence="7">
    <location>
        <begin position="29"/>
        <end position="46"/>
    </location>
</feature>
<keyword evidence="4 7" id="KW-0812">Transmembrane</keyword>